<feature type="transmembrane region" description="Helical" evidence="9">
    <location>
        <begin position="155"/>
        <end position="174"/>
    </location>
</feature>
<protein>
    <submittedName>
        <fullName evidence="10">Aluminum-activated malate transporter 4</fullName>
    </submittedName>
</protein>
<feature type="transmembrane region" description="Helical" evidence="9">
    <location>
        <begin position="186"/>
        <end position="202"/>
    </location>
</feature>
<keyword evidence="8" id="KW-0407">Ion channel</keyword>
<dbReference type="InterPro" id="IPR020966">
    <property type="entry name" value="ALMT"/>
</dbReference>
<organism evidence="10">
    <name type="scientific">Sesamum radiatum</name>
    <name type="common">Black benniseed</name>
    <dbReference type="NCBI Taxonomy" id="300843"/>
    <lineage>
        <taxon>Eukaryota</taxon>
        <taxon>Viridiplantae</taxon>
        <taxon>Streptophyta</taxon>
        <taxon>Embryophyta</taxon>
        <taxon>Tracheophyta</taxon>
        <taxon>Spermatophyta</taxon>
        <taxon>Magnoliopsida</taxon>
        <taxon>eudicotyledons</taxon>
        <taxon>Gunneridae</taxon>
        <taxon>Pentapetalae</taxon>
        <taxon>asterids</taxon>
        <taxon>lamiids</taxon>
        <taxon>Lamiales</taxon>
        <taxon>Pedaliaceae</taxon>
        <taxon>Sesamum</taxon>
    </lineage>
</organism>
<name>A0AAW2TEB3_SESRA</name>
<feature type="transmembrane region" description="Helical" evidence="9">
    <location>
        <begin position="77"/>
        <end position="96"/>
    </location>
</feature>
<reference evidence="10" key="1">
    <citation type="submission" date="2020-06" db="EMBL/GenBank/DDBJ databases">
        <authorList>
            <person name="Li T."/>
            <person name="Hu X."/>
            <person name="Zhang T."/>
            <person name="Song X."/>
            <person name="Zhang H."/>
            <person name="Dai N."/>
            <person name="Sheng W."/>
            <person name="Hou X."/>
            <person name="Wei L."/>
        </authorList>
    </citation>
    <scope>NUCLEOTIDE SEQUENCE</scope>
    <source>
        <strain evidence="10">G02</strain>
        <tissue evidence="10">Leaf</tissue>
    </source>
</reference>
<evidence type="ECO:0000256" key="8">
    <source>
        <dbReference type="ARBA" id="ARBA00023303"/>
    </source>
</evidence>
<proteinExistence type="inferred from homology"/>
<comment type="caution">
    <text evidence="10">The sequence shown here is derived from an EMBL/GenBank/DDBJ whole genome shotgun (WGS) entry which is preliminary data.</text>
</comment>
<evidence type="ECO:0000256" key="6">
    <source>
        <dbReference type="ARBA" id="ARBA00023065"/>
    </source>
</evidence>
<dbReference type="AlphaFoldDB" id="A0AAW2TEB3"/>
<comment type="subcellular location">
    <subcellularLocation>
        <location evidence="1">Membrane</location>
        <topology evidence="1">Multi-pass membrane protein</topology>
    </subcellularLocation>
</comment>
<evidence type="ECO:0000256" key="3">
    <source>
        <dbReference type="ARBA" id="ARBA00022448"/>
    </source>
</evidence>
<dbReference type="EMBL" id="JACGWJ010000008">
    <property type="protein sequence ID" value="KAL0403300.1"/>
    <property type="molecule type" value="Genomic_DNA"/>
</dbReference>
<keyword evidence="3" id="KW-0813">Transport</keyword>
<keyword evidence="7 9" id="KW-0472">Membrane</keyword>
<reference evidence="10" key="2">
    <citation type="journal article" date="2024" name="Plant">
        <title>Genomic evolution and insights into agronomic trait innovations of Sesamum species.</title>
        <authorList>
            <person name="Miao H."/>
            <person name="Wang L."/>
            <person name="Qu L."/>
            <person name="Liu H."/>
            <person name="Sun Y."/>
            <person name="Le M."/>
            <person name="Wang Q."/>
            <person name="Wei S."/>
            <person name="Zheng Y."/>
            <person name="Lin W."/>
            <person name="Duan Y."/>
            <person name="Cao H."/>
            <person name="Xiong S."/>
            <person name="Wang X."/>
            <person name="Wei L."/>
            <person name="Li C."/>
            <person name="Ma Q."/>
            <person name="Ju M."/>
            <person name="Zhao R."/>
            <person name="Li G."/>
            <person name="Mu C."/>
            <person name="Tian Q."/>
            <person name="Mei H."/>
            <person name="Zhang T."/>
            <person name="Gao T."/>
            <person name="Zhang H."/>
        </authorList>
    </citation>
    <scope>NUCLEOTIDE SEQUENCE</scope>
    <source>
        <strain evidence="10">G02</strain>
    </source>
</reference>
<evidence type="ECO:0000313" key="10">
    <source>
        <dbReference type="EMBL" id="KAL0403300.1"/>
    </source>
</evidence>
<evidence type="ECO:0000256" key="9">
    <source>
        <dbReference type="SAM" id="Phobius"/>
    </source>
</evidence>
<evidence type="ECO:0000256" key="2">
    <source>
        <dbReference type="ARBA" id="ARBA00007079"/>
    </source>
</evidence>
<comment type="similarity">
    <text evidence="2">Belongs to the aromatic acid exporter (TC 2.A.85) family.</text>
</comment>
<keyword evidence="5 9" id="KW-1133">Transmembrane helix</keyword>
<dbReference type="PANTHER" id="PTHR31086">
    <property type="entry name" value="ALUMINUM-ACTIVATED MALATE TRANSPORTER 10"/>
    <property type="match status" value="1"/>
</dbReference>
<evidence type="ECO:0000256" key="7">
    <source>
        <dbReference type="ARBA" id="ARBA00023136"/>
    </source>
</evidence>
<dbReference type="GO" id="GO:0015743">
    <property type="term" value="P:malate transport"/>
    <property type="evidence" value="ECO:0007669"/>
    <property type="project" value="InterPro"/>
</dbReference>
<dbReference type="GO" id="GO:0016020">
    <property type="term" value="C:membrane"/>
    <property type="evidence" value="ECO:0007669"/>
    <property type="project" value="UniProtKB-SubCell"/>
</dbReference>
<keyword evidence="6" id="KW-0406">Ion transport</keyword>
<feature type="transmembrane region" description="Helical" evidence="9">
    <location>
        <begin position="214"/>
        <end position="236"/>
    </location>
</feature>
<keyword evidence="4 9" id="KW-0812">Transmembrane</keyword>
<evidence type="ECO:0000256" key="5">
    <source>
        <dbReference type="ARBA" id="ARBA00022989"/>
    </source>
</evidence>
<accession>A0AAW2TEB3</accession>
<feature type="transmembrane region" description="Helical" evidence="9">
    <location>
        <begin position="108"/>
        <end position="126"/>
    </location>
</feature>
<evidence type="ECO:0000256" key="1">
    <source>
        <dbReference type="ARBA" id="ARBA00004141"/>
    </source>
</evidence>
<gene>
    <name evidence="10" type="ORF">Sradi_1970800</name>
</gene>
<sequence length="599" mass="67153">MAHSGSLRGSFAESSRVRLIPGKYYSDERLDDSYGTNHGCFRRMFQAIGERFSGWWRDVKGTAVGAFEMGRSDPRKVIFAAKMGASLSLVSVLIFFRTSASYFTLNHIWAILTVIVVFEFSIGATLNKGFNRALGTLSAGALALGIAELSKATGALHQAVVVVSVFLAGFLASYLKLHPAMKQYEYGFRVFLLTFCIVLVAETPDFLKTAVSRLLQIMVGAGVCLVMNVCVFPIWAGEDLHKLVVKNFQGVATSLEGCINMYLQCVGYARIPSKILVYQAADDILYKGYRAAVESTSQEESLVCTYVSIRKETMSERWMCCCKFSTALLQLGFAVWEPPHGRYKMFRYPWSEYVKLSGALRYCAFMVMAMHGCILSEIQASSDLRRAFSDGIRRAGVEGAKVLRLLGEKLEKMEKLNAEDPLQEVHDAAENLQMMIDQKSYLLVNAESWAIEKRPRNSEEQDQRQELRERVSKPSLVKSLSALVHHNPTPILPKYDPHNANRSNSFCLSRWHSGEDMFKQQTVWPSRLSLLGDAILNEREVRTYESASALSLATFTSLLIEFVARLQNLVNSFEELSEKAKFREPVESTESTKTQTVVG</sequence>
<dbReference type="Pfam" id="PF11744">
    <property type="entry name" value="ALMT"/>
    <property type="match status" value="1"/>
</dbReference>
<dbReference type="GO" id="GO:0034220">
    <property type="term" value="P:monoatomic ion transmembrane transport"/>
    <property type="evidence" value="ECO:0007669"/>
    <property type="project" value="UniProtKB-KW"/>
</dbReference>
<evidence type="ECO:0000256" key="4">
    <source>
        <dbReference type="ARBA" id="ARBA00022692"/>
    </source>
</evidence>